<dbReference type="GO" id="GO:0019843">
    <property type="term" value="F:rRNA binding"/>
    <property type="evidence" value="ECO:0007669"/>
    <property type="project" value="TreeGrafter"/>
</dbReference>
<keyword evidence="4" id="KW-1185">Reference proteome</keyword>
<sequence>MSPTFHDVPARGQTTALQERVDRLRASMEWAADAIPRDVRDEVRETIGRCDERLALGVDWTIVALAGGTGSGKSTLFNALTGSDFAVPGVTRPTTAHASAAVYSEGAHPLLDWLGVREEHRFHVPQAPPELHGLVLLDLPDHDSINGANRDVVDRVVPLADLIIWVVDPQKYADHAIHSAYIQVASVHGQPSLMVLNQTDRLGDGDDWAIIEDLQRLLGEEGLLDVPVMPLSARTGRGVDGLKAELAGAVESGSIAAEAVRADLVAAGKALARALAQDADPKLPDKTEIIASLARLAGVDARAEAAGAVASGRGHQVPDLAPIGLASVERERLDWIDAATDGLPLTWRHVLADTVASGEELTDALNRELGEAEWPEVERPSGWRGRMAKVVRASAASKSVTAVGHDAVARVVREALVEPTIRIHQAYRNLDELTRLEQ</sequence>
<protein>
    <submittedName>
        <fullName evidence="2">GTPase</fullName>
    </submittedName>
</protein>
<dbReference type="Proteomes" id="UP001303408">
    <property type="component" value="Chromosome"/>
</dbReference>
<dbReference type="PANTHER" id="PTHR42698">
    <property type="entry name" value="GTPASE ERA"/>
    <property type="match status" value="1"/>
</dbReference>
<evidence type="ECO:0000313" key="4">
    <source>
        <dbReference type="Proteomes" id="UP001304125"/>
    </source>
</evidence>
<name>A0AA96F7M4_9MICO</name>
<feature type="domain" description="G" evidence="1">
    <location>
        <begin position="63"/>
        <end position="197"/>
    </location>
</feature>
<dbReference type="Pfam" id="PF01926">
    <property type="entry name" value="MMR_HSR1"/>
    <property type="match status" value="1"/>
</dbReference>
<evidence type="ECO:0000313" key="2">
    <source>
        <dbReference type="EMBL" id="WNM25293.1"/>
    </source>
</evidence>
<dbReference type="RefSeq" id="WP_313500134.1">
    <property type="nucleotide sequence ID" value="NZ_CP134879.1"/>
</dbReference>
<dbReference type="Gene3D" id="3.40.50.300">
    <property type="entry name" value="P-loop containing nucleotide triphosphate hydrolases"/>
    <property type="match status" value="1"/>
</dbReference>
<dbReference type="GO" id="GO:0043024">
    <property type="term" value="F:ribosomal small subunit binding"/>
    <property type="evidence" value="ECO:0007669"/>
    <property type="project" value="TreeGrafter"/>
</dbReference>
<dbReference type="InterPro" id="IPR005662">
    <property type="entry name" value="GTPase_Era-like"/>
</dbReference>
<dbReference type="GO" id="GO:0000028">
    <property type="term" value="P:ribosomal small subunit assembly"/>
    <property type="evidence" value="ECO:0007669"/>
    <property type="project" value="TreeGrafter"/>
</dbReference>
<evidence type="ECO:0000259" key="1">
    <source>
        <dbReference type="Pfam" id="PF01926"/>
    </source>
</evidence>
<gene>
    <name evidence="2" type="ORF">RN606_03865</name>
    <name evidence="3" type="ORF">RN607_04025</name>
</gene>
<organism evidence="2 4">
    <name type="scientific">Demequina capsici</name>
    <dbReference type="NCBI Taxonomy" id="3075620"/>
    <lineage>
        <taxon>Bacteria</taxon>
        <taxon>Bacillati</taxon>
        <taxon>Actinomycetota</taxon>
        <taxon>Actinomycetes</taxon>
        <taxon>Micrococcales</taxon>
        <taxon>Demequinaceae</taxon>
        <taxon>Demequina</taxon>
    </lineage>
</organism>
<dbReference type="EMBL" id="CP134879">
    <property type="protein sequence ID" value="WNM25293.1"/>
    <property type="molecule type" value="Genomic_DNA"/>
</dbReference>
<dbReference type="AlphaFoldDB" id="A0AA96F7M4"/>
<dbReference type="EMBL" id="CP134880">
    <property type="protein sequence ID" value="WNM28178.1"/>
    <property type="molecule type" value="Genomic_DNA"/>
</dbReference>
<dbReference type="Proteomes" id="UP001304125">
    <property type="component" value="Chromosome"/>
</dbReference>
<dbReference type="SUPFAM" id="SSF52540">
    <property type="entry name" value="P-loop containing nucleoside triphosphate hydrolases"/>
    <property type="match status" value="1"/>
</dbReference>
<dbReference type="GO" id="GO:0005829">
    <property type="term" value="C:cytosol"/>
    <property type="evidence" value="ECO:0007669"/>
    <property type="project" value="TreeGrafter"/>
</dbReference>
<accession>A0AA96FDX2</accession>
<dbReference type="InterPro" id="IPR027417">
    <property type="entry name" value="P-loop_NTPase"/>
</dbReference>
<dbReference type="KEGG" id="dcp:RN607_04025"/>
<reference evidence="2 4" key="1">
    <citation type="submission" date="2023-09" db="EMBL/GenBank/DDBJ databases">
        <title>Demequina sp. a novel bacteria isolated from Capsicum annuum.</title>
        <authorList>
            <person name="Humaira Z."/>
            <person name="Lee J."/>
            <person name="Cho D."/>
        </authorList>
    </citation>
    <scope>NUCLEOTIDE SEQUENCE [LARGE SCALE GENOMIC DNA]</scope>
    <source>
        <strain evidence="2 4">OYTSA14</strain>
        <strain evidence="3">PMTSA13</strain>
    </source>
</reference>
<evidence type="ECO:0000313" key="3">
    <source>
        <dbReference type="EMBL" id="WNM28178.1"/>
    </source>
</evidence>
<dbReference type="InterPro" id="IPR006073">
    <property type="entry name" value="GTP-bd"/>
</dbReference>
<proteinExistence type="predicted"/>
<dbReference type="GO" id="GO:0005525">
    <property type="term" value="F:GTP binding"/>
    <property type="evidence" value="ECO:0007669"/>
    <property type="project" value="InterPro"/>
</dbReference>
<dbReference type="PANTHER" id="PTHR42698:SF1">
    <property type="entry name" value="GTPASE ERA, MITOCHONDRIAL"/>
    <property type="match status" value="1"/>
</dbReference>
<accession>A0AA96F7M4</accession>